<dbReference type="PROSITE" id="PS50888">
    <property type="entry name" value="BHLH"/>
    <property type="match status" value="1"/>
</dbReference>
<protein>
    <recommendedName>
        <fullName evidence="2">BHLH domain-containing protein</fullName>
    </recommendedName>
</protein>
<dbReference type="WBParaSite" id="TREG1_40890.1">
    <property type="protein sequence ID" value="TREG1_40890.1"/>
    <property type="gene ID" value="TREG1_40890"/>
</dbReference>
<keyword evidence="3" id="KW-1185">Reference proteome</keyword>
<feature type="compositionally biased region" description="Polar residues" evidence="1">
    <location>
        <begin position="364"/>
        <end position="395"/>
    </location>
</feature>
<feature type="compositionally biased region" description="Low complexity" evidence="1">
    <location>
        <begin position="159"/>
        <end position="180"/>
    </location>
</feature>
<dbReference type="GO" id="GO:0046983">
    <property type="term" value="F:protein dimerization activity"/>
    <property type="evidence" value="ECO:0007669"/>
    <property type="project" value="InterPro"/>
</dbReference>
<proteinExistence type="predicted"/>
<dbReference type="Gene3D" id="4.10.280.10">
    <property type="entry name" value="Helix-loop-helix DNA-binding domain"/>
    <property type="match status" value="1"/>
</dbReference>
<sequence length="395" mass="43499">MSYVPITTCRVDDARVPRVYCSSSGITSENLLSGCNIVDSSTSQNDEMFSKRGRRSTIPVEIREETRRLKKQNMERRRRASISDKMKALHSLAMEVIGINPDESQKLEKVDLLNLCYTVFERVADIAKDKPELQARLRKLRHSLYEVTSSCPTRNAIPSSSSASCRSSSSSSSTSTSRLTSVTKKLDEFTESLHKVAIAAGNRKEDYASSSSVMNKPSGEEEEYSLMNTNSSSKITRILPSSFFQSNSTTTATNNTNTINISTATGNIPQSGQLVIDEDNKENKIPKLIIKNTFSNKSCSVVKTITTNTVTSTTPTPTATIPFSCMHNSSSMSTPLPSISSSSVLFVVCSTPPLPPPPFRERMMTNNSQQHSNTEIHSWNNNNNQWLSSTPLGGH</sequence>
<reference evidence="3" key="1">
    <citation type="submission" date="2022-06" db="EMBL/GenBank/DDBJ databases">
        <authorList>
            <person name="Berger JAMES D."/>
            <person name="Berger JAMES D."/>
        </authorList>
    </citation>
    <scope>NUCLEOTIDE SEQUENCE [LARGE SCALE GENOMIC DNA]</scope>
</reference>
<accession>A0AA85JMU4</accession>
<evidence type="ECO:0000313" key="4">
    <source>
        <dbReference type="WBParaSite" id="TREG1_40890.1"/>
    </source>
</evidence>
<dbReference type="Pfam" id="PF00010">
    <property type="entry name" value="HLH"/>
    <property type="match status" value="1"/>
</dbReference>
<dbReference type="InterPro" id="IPR011598">
    <property type="entry name" value="bHLH_dom"/>
</dbReference>
<dbReference type="AlphaFoldDB" id="A0AA85JMU4"/>
<evidence type="ECO:0000256" key="1">
    <source>
        <dbReference type="SAM" id="MobiDB-lite"/>
    </source>
</evidence>
<feature type="region of interest" description="Disordered" evidence="1">
    <location>
        <begin position="362"/>
        <end position="395"/>
    </location>
</feature>
<dbReference type="Proteomes" id="UP000050795">
    <property type="component" value="Unassembled WGS sequence"/>
</dbReference>
<dbReference type="InterPro" id="IPR036638">
    <property type="entry name" value="HLH_DNA-bd_sf"/>
</dbReference>
<dbReference type="SUPFAM" id="SSF47459">
    <property type="entry name" value="HLH, helix-loop-helix DNA-binding domain"/>
    <property type="match status" value="1"/>
</dbReference>
<organism evidence="3 4">
    <name type="scientific">Trichobilharzia regenti</name>
    <name type="common">Nasal bird schistosome</name>
    <dbReference type="NCBI Taxonomy" id="157069"/>
    <lineage>
        <taxon>Eukaryota</taxon>
        <taxon>Metazoa</taxon>
        <taxon>Spiralia</taxon>
        <taxon>Lophotrochozoa</taxon>
        <taxon>Platyhelminthes</taxon>
        <taxon>Trematoda</taxon>
        <taxon>Digenea</taxon>
        <taxon>Strigeidida</taxon>
        <taxon>Schistosomatoidea</taxon>
        <taxon>Schistosomatidae</taxon>
        <taxon>Trichobilharzia</taxon>
    </lineage>
</organism>
<evidence type="ECO:0000259" key="2">
    <source>
        <dbReference type="PROSITE" id="PS50888"/>
    </source>
</evidence>
<evidence type="ECO:0000313" key="3">
    <source>
        <dbReference type="Proteomes" id="UP000050795"/>
    </source>
</evidence>
<feature type="domain" description="BHLH" evidence="2">
    <location>
        <begin position="66"/>
        <end position="123"/>
    </location>
</feature>
<feature type="region of interest" description="Disordered" evidence="1">
    <location>
        <begin position="151"/>
        <end position="180"/>
    </location>
</feature>
<reference evidence="4" key="2">
    <citation type="submission" date="2023-11" db="UniProtKB">
        <authorList>
            <consortium name="WormBaseParasite"/>
        </authorList>
    </citation>
    <scope>IDENTIFICATION</scope>
</reference>
<name>A0AA85JMU4_TRIRE</name>